<dbReference type="PANTHER" id="PTHR10957">
    <property type="entry name" value="RAP1 GTPASE-GDP DISSOCIATION STIMULATOR 1"/>
    <property type="match status" value="1"/>
</dbReference>
<dbReference type="VEuPathDB" id="FungiDB:TRICI_005593"/>
<name>A0A642UYI8_9ASCO</name>
<sequence>MGVDKGDLGKINGEGLEEVTEGLEGLLVSLRSPENREEMEEETIHRIGQVYLQAEQDRDLRVLCARTVANAVADCERNRAVLLEDQEFLAEVGRTLLAGEDDVRGVNVALTLLFNFSNDYEPGTKLLTDNAQLPSGLSRTISVYHKSDEFLLHVALNLVELYLEQGATQGFPEAIIDILLEISSQVVEADPQDEDDWQPALVLMRLIESDEKFEKEFAVNRKKFATLLEVGKRTIRLDSVGQHALAVVGNISSREEFSELVKISPSDDIYVYIQNIIQPDTTNLMLVSAACCILGNLAIDAERVRCMMDLKPDLVQCVMRAYEGCTNAFQLQGTHLLKNISATPQYKSLILDNGAVDLIRRLCNVKLFFSIRRLGAQMARNLLRDVSNPNEELLEVVLHTFKTDDNDMVKVDCLQATVAAIESLATSNRLDQCQHLPTIVPSLVKGMTGILSASPDHWNGVTLLKTSKALGILSTQPQGQELLLRSPTEITDLLQLSDKVKAQVKSPQDTLLGVVKNLGFIASKLTHDPALHDVAQSAIRNATN</sequence>
<dbReference type="InterPro" id="IPR040144">
    <property type="entry name" value="RAP1GDS1"/>
</dbReference>
<dbReference type="InterPro" id="IPR016024">
    <property type="entry name" value="ARM-type_fold"/>
</dbReference>
<dbReference type="AlphaFoldDB" id="A0A642UYI8"/>
<dbReference type="Proteomes" id="UP000761534">
    <property type="component" value="Unassembled WGS sequence"/>
</dbReference>
<evidence type="ECO:0000313" key="1">
    <source>
        <dbReference type="EMBL" id="KAA8904218.1"/>
    </source>
</evidence>
<evidence type="ECO:0008006" key="3">
    <source>
        <dbReference type="Google" id="ProtNLM"/>
    </source>
</evidence>
<dbReference type="GO" id="GO:0005085">
    <property type="term" value="F:guanyl-nucleotide exchange factor activity"/>
    <property type="evidence" value="ECO:0007669"/>
    <property type="project" value="InterPro"/>
</dbReference>
<dbReference type="OrthoDB" id="4059796at2759"/>
<dbReference type="InterPro" id="IPR011989">
    <property type="entry name" value="ARM-like"/>
</dbReference>
<dbReference type="SUPFAM" id="SSF48371">
    <property type="entry name" value="ARM repeat"/>
    <property type="match status" value="1"/>
</dbReference>
<keyword evidence="2" id="KW-1185">Reference proteome</keyword>
<dbReference type="Gene3D" id="1.25.10.10">
    <property type="entry name" value="Leucine-rich Repeat Variant"/>
    <property type="match status" value="1"/>
</dbReference>
<accession>A0A642UYI8</accession>
<reference evidence="1" key="1">
    <citation type="journal article" date="2019" name="G3 (Bethesda)">
        <title>Genome Assemblies of Two Rare Opportunistic Yeast Pathogens: Diutina rugosa (syn. Candida rugosa) and Trichomonascus ciferrii (syn. Candida ciferrii).</title>
        <authorList>
            <person name="Mixao V."/>
            <person name="Saus E."/>
            <person name="Hansen A.P."/>
            <person name="Lass-Florl C."/>
            <person name="Gabaldon T."/>
        </authorList>
    </citation>
    <scope>NUCLEOTIDE SEQUENCE</scope>
    <source>
        <strain evidence="1">CBS 4856</strain>
    </source>
</reference>
<gene>
    <name evidence="1" type="ORF">TRICI_005593</name>
</gene>
<evidence type="ECO:0000313" key="2">
    <source>
        <dbReference type="Proteomes" id="UP000761534"/>
    </source>
</evidence>
<organism evidence="1 2">
    <name type="scientific">Trichomonascus ciferrii</name>
    <dbReference type="NCBI Taxonomy" id="44093"/>
    <lineage>
        <taxon>Eukaryota</taxon>
        <taxon>Fungi</taxon>
        <taxon>Dikarya</taxon>
        <taxon>Ascomycota</taxon>
        <taxon>Saccharomycotina</taxon>
        <taxon>Dipodascomycetes</taxon>
        <taxon>Dipodascales</taxon>
        <taxon>Trichomonascaceae</taxon>
        <taxon>Trichomonascus</taxon>
        <taxon>Trichomonascus ciferrii complex</taxon>
    </lineage>
</organism>
<comment type="caution">
    <text evidence="1">The sequence shown here is derived from an EMBL/GenBank/DDBJ whole genome shotgun (WGS) entry which is preliminary data.</text>
</comment>
<proteinExistence type="predicted"/>
<dbReference type="EMBL" id="SWFS01000433">
    <property type="protein sequence ID" value="KAA8904218.1"/>
    <property type="molecule type" value="Genomic_DNA"/>
</dbReference>
<protein>
    <recommendedName>
        <fullName evidence="3">UNC-45/Cro1/She4 central domain-containing protein</fullName>
    </recommendedName>
</protein>